<evidence type="ECO:0000256" key="7">
    <source>
        <dbReference type="ARBA" id="ARBA00022833"/>
    </source>
</evidence>
<dbReference type="InterPro" id="IPR027268">
    <property type="entry name" value="Peptidase_M4/M1_CTD_sf"/>
</dbReference>
<dbReference type="InterPro" id="IPR011096">
    <property type="entry name" value="FTP_domain"/>
</dbReference>
<gene>
    <name evidence="12" type="ORF">GM418_11490</name>
</gene>
<dbReference type="InterPro" id="IPR013783">
    <property type="entry name" value="Ig-like_fold"/>
</dbReference>
<keyword evidence="7" id="KW-0862">Zinc</keyword>
<dbReference type="PANTHER" id="PTHR33794:SF1">
    <property type="entry name" value="BACILLOLYSIN"/>
    <property type="match status" value="1"/>
</dbReference>
<dbReference type="KEGG" id="mcos:GM418_11490"/>
<feature type="domain" description="HYR" evidence="11">
    <location>
        <begin position="1127"/>
        <end position="1225"/>
    </location>
</feature>
<sequence length="1709" mass="184503">MKIGSKKLNIKLKRLSVVFLFSFALIQMSNDVFAQRNDQNKSDYFNQARMENRKTGKSPTSIRFDKNNQPPKNAFFNEYRKNYNFPRENQMKAGKEIKDKSGTHQRFYQYYKDVEVLGAQYILHEKSGFVHYANGELVHITDFDVNPVLSEQEALKAALNEVGAERYMWENPGNEEFIKKEQNDNKATFRPSGVLKITTGREELTAENIRLVYRFDIYAEEPLGRYWVDVDAKTGEIVNKLSRIHNSFVPGSGKSIYNGTVPLAVEEIETDSFHLNGLLSTPLYPDVQIQTFDMHNQTNLSLATNVISTTADGVWDSVAVQAHWGAEQTFNYFYTTFGRNSIDDSGLPLFNYVHLSNNLVNAFWDGTRMKYGDGDGTNYGPLVALDIVGHELTHGVTEHSAGLIYQNESGALNESFSDIFGEVVENYADGPNNWQCGTEIGIGGSGAIRSMDNPNAFNDPDTYKGTYWYSGTWDYGGVHTNSGVQNKWFYILSNGEAGTNDFGESYNVTGIGIEAAAAIAYRNLTVYLTPYSGYKQARVGAVMAATDMYGESSAEVAAVGAAWDAVGVYADPPAQGILVWDRIVGGQDFSGTFINNYLSDAGFTTYYTSDLPATLIGYDAVFLSFGNASNISYIQFSTAEAFLIQQYLQQGGKVYLEGGDALGYDQSSNSTLHNLFGIAGVADGSTNVIDTLVGQPGSLTENMFFSSSTQVENRFIDTYTPGNGIVAFKEQPYGNVAIQNSGAAAQKTFCFSYALAGLTNETSPSTKEDLLAKIIDFFDVSPIPKAVDDDFLLTRIENISGNLFNDNGNGPDLYLDPSTTIISFGGGSLAGDLNSNAAGSSVALAGGTLTVNENGNISLVSPTELGYFSFLYKISNGSATAQAEVGITVENIAPVAECQNITVTVDNNCQVTITPADIDNGSYDPDGDPISLSIDITGVLNPGIHSVKLMVNDGYTESTCNSTVTVIDTTSPLPPAPPANVFADCAYDVPPQIDLTAIDNCNGSITVSPTDDITPGDCPNNFTIVRTWTFTDLSGNSSYVNQTIIVNDTIAPIAPTPPASVEATCAYDAPPQIDLTAVDNCSGSITVNPTDEVTSWECKNKFTMIRTWTFVDDCGNQSSVSQTIVVNDTHAPVISGCPPADFQIASTDDGQCYYTASGNEFDVSAIDNCSGQVSLTYELSGATVSSGTVSLSGEHFNAGSTTVTWTASDECGNSSTCSFDVVVNSVQTTTTVSVNPVSQQYSDLVEFQANVTPWGCGGTETTGDVTFYVGTQAMGTVNIDANGTATASYSLAEIPGYPSNGQMSPGIKTVTAEFNNTNSAYVVQDAETTLTITPEDANIEYNGIEFQATDGSNSAEATVALRAILQSNPDGTGLGGDIRNACVTIEVNSSIIVGGLNPELINPSDLTTGIVEFPWTFDIGSADYESFDVKITADCYFSGVDQTVVTVYKPVGDFITGGGHIKPTLSAGMYASTPGLKTNFGFHVKWNKTGKNLQGGMNILFRQQVGEEVQIFQIKTNSMTTLGVNTANPDEQIGEFESKATLQNLTTEESLGGNLTLHSKIIDRGNPGSNDEIAITLWNRNTLLYSSEWNGLNTDLQYIETGNIVVHAGFELKSAAIAEIAPIIGEEPQFFDVELYPNPSTGKVNLYIHSPEIMDSEVTLRSVTGSEIFRKKYKAAEKIHLDLTNQMSGIYFVSFTQGDNSAIKKLVLH</sequence>
<evidence type="ECO:0000256" key="10">
    <source>
        <dbReference type="SAM" id="SignalP"/>
    </source>
</evidence>
<keyword evidence="4 10" id="KW-0732">Signal</keyword>
<evidence type="ECO:0000256" key="3">
    <source>
        <dbReference type="ARBA" id="ARBA00022723"/>
    </source>
</evidence>
<evidence type="ECO:0000256" key="8">
    <source>
        <dbReference type="ARBA" id="ARBA00023049"/>
    </source>
</evidence>
<evidence type="ECO:0000256" key="4">
    <source>
        <dbReference type="ARBA" id="ARBA00022729"/>
    </source>
</evidence>
<evidence type="ECO:0000313" key="12">
    <source>
        <dbReference type="EMBL" id="QGY44255.1"/>
    </source>
</evidence>
<dbReference type="Gene3D" id="3.10.450.490">
    <property type="match status" value="1"/>
</dbReference>
<keyword evidence="6" id="KW-0378">Hydrolase</keyword>
<dbReference type="Pfam" id="PF07504">
    <property type="entry name" value="FTP"/>
    <property type="match status" value="1"/>
</dbReference>
<organism evidence="12 13">
    <name type="scientific">Maribellus comscasis</name>
    <dbReference type="NCBI Taxonomy" id="2681766"/>
    <lineage>
        <taxon>Bacteria</taxon>
        <taxon>Pseudomonadati</taxon>
        <taxon>Bacteroidota</taxon>
        <taxon>Bacteroidia</taxon>
        <taxon>Marinilabiliales</taxon>
        <taxon>Prolixibacteraceae</taxon>
        <taxon>Maribellus</taxon>
    </lineage>
</organism>
<evidence type="ECO:0000256" key="1">
    <source>
        <dbReference type="ARBA" id="ARBA00009388"/>
    </source>
</evidence>
<comment type="similarity">
    <text evidence="1">Belongs to the peptidase M4 family.</text>
</comment>
<keyword evidence="3" id="KW-0479">Metal-binding</keyword>
<evidence type="ECO:0000256" key="9">
    <source>
        <dbReference type="PIRSR" id="PIRSR623612-1"/>
    </source>
</evidence>
<dbReference type="Pfam" id="PF02494">
    <property type="entry name" value="HYR"/>
    <property type="match status" value="1"/>
</dbReference>
<dbReference type="Gene3D" id="3.10.170.10">
    <property type="match status" value="1"/>
</dbReference>
<keyword evidence="8" id="KW-0482">Metalloprotease</keyword>
<keyword evidence="13" id="KW-1185">Reference proteome</keyword>
<evidence type="ECO:0000313" key="13">
    <source>
        <dbReference type="Proteomes" id="UP000428260"/>
    </source>
</evidence>
<dbReference type="PANTHER" id="PTHR33794">
    <property type="entry name" value="BACILLOLYSIN"/>
    <property type="match status" value="1"/>
</dbReference>
<dbReference type="PROSITE" id="PS50825">
    <property type="entry name" value="HYR"/>
    <property type="match status" value="1"/>
</dbReference>
<dbReference type="Proteomes" id="UP000428260">
    <property type="component" value="Chromosome"/>
</dbReference>
<feature type="active site" evidence="9">
    <location>
        <position position="391"/>
    </location>
</feature>
<evidence type="ECO:0000259" key="11">
    <source>
        <dbReference type="PROSITE" id="PS50825"/>
    </source>
</evidence>
<reference evidence="12 13" key="1">
    <citation type="submission" date="2019-11" db="EMBL/GenBank/DDBJ databases">
        <authorList>
            <person name="Zheng R.K."/>
            <person name="Sun C.M."/>
        </authorList>
    </citation>
    <scope>NUCLEOTIDE SEQUENCE [LARGE SCALE GENOMIC DNA]</scope>
    <source>
        <strain evidence="12 13">WC007</strain>
    </source>
</reference>
<dbReference type="Gene3D" id="1.10.390.10">
    <property type="entry name" value="Neutral Protease Domain 2"/>
    <property type="match status" value="1"/>
</dbReference>
<name>A0A6I6JMW4_9BACT</name>
<dbReference type="InterPro" id="IPR003410">
    <property type="entry name" value="HYR_dom"/>
</dbReference>
<evidence type="ECO:0000256" key="6">
    <source>
        <dbReference type="ARBA" id="ARBA00022801"/>
    </source>
</evidence>
<proteinExistence type="inferred from homology"/>
<dbReference type="NCBIfam" id="TIGR04183">
    <property type="entry name" value="Por_Secre_tail"/>
    <property type="match status" value="1"/>
</dbReference>
<dbReference type="Pfam" id="PF18962">
    <property type="entry name" value="Por_Secre_tail"/>
    <property type="match status" value="1"/>
</dbReference>
<accession>A0A6I6JMW4</accession>
<dbReference type="GO" id="GO:0006508">
    <property type="term" value="P:proteolysis"/>
    <property type="evidence" value="ECO:0007669"/>
    <property type="project" value="UniProtKB-KW"/>
</dbReference>
<dbReference type="InterPro" id="IPR013856">
    <property type="entry name" value="Peptidase_M4_domain"/>
</dbReference>
<dbReference type="InterPro" id="IPR001570">
    <property type="entry name" value="Peptidase_M4_C_domain"/>
</dbReference>
<dbReference type="InterPro" id="IPR057078">
    <property type="entry name" value="HYR-4C"/>
</dbReference>
<dbReference type="GO" id="GO:0046872">
    <property type="term" value="F:metal ion binding"/>
    <property type="evidence" value="ECO:0007669"/>
    <property type="project" value="UniProtKB-KW"/>
</dbReference>
<dbReference type="GO" id="GO:0004222">
    <property type="term" value="F:metalloendopeptidase activity"/>
    <property type="evidence" value="ECO:0007669"/>
    <property type="project" value="InterPro"/>
</dbReference>
<dbReference type="Pfam" id="PF23237">
    <property type="entry name" value="HYR_4C"/>
    <property type="match status" value="2"/>
</dbReference>
<dbReference type="PRINTS" id="PR00730">
    <property type="entry name" value="THERMOLYSIN"/>
</dbReference>
<dbReference type="CDD" id="cd09597">
    <property type="entry name" value="M4_TLP"/>
    <property type="match status" value="1"/>
</dbReference>
<evidence type="ECO:0000256" key="2">
    <source>
        <dbReference type="ARBA" id="ARBA00022670"/>
    </source>
</evidence>
<evidence type="ECO:0000256" key="5">
    <source>
        <dbReference type="ARBA" id="ARBA00022737"/>
    </source>
</evidence>
<keyword evidence="2" id="KW-0645">Protease</keyword>
<feature type="chain" id="PRO_5026145892" evidence="10">
    <location>
        <begin position="35"/>
        <end position="1709"/>
    </location>
</feature>
<dbReference type="SUPFAM" id="SSF55486">
    <property type="entry name" value="Metalloproteases ('zincins'), catalytic domain"/>
    <property type="match status" value="1"/>
</dbReference>
<dbReference type="Pfam" id="PF02868">
    <property type="entry name" value="Peptidase_M4_C"/>
    <property type="match status" value="1"/>
</dbReference>
<dbReference type="InterPro" id="IPR023612">
    <property type="entry name" value="Peptidase_M4"/>
</dbReference>
<protein>
    <submittedName>
        <fullName evidence="12">T9SS type A sorting domain-containing protein</fullName>
    </submittedName>
</protein>
<dbReference type="Pfam" id="PF01447">
    <property type="entry name" value="Peptidase_M4"/>
    <property type="match status" value="1"/>
</dbReference>
<feature type="active site" description="Proton donor" evidence="9">
    <location>
        <position position="479"/>
    </location>
</feature>
<dbReference type="Gene3D" id="2.60.40.10">
    <property type="entry name" value="Immunoglobulins"/>
    <property type="match status" value="1"/>
</dbReference>
<dbReference type="InterPro" id="IPR050728">
    <property type="entry name" value="Zinc_Metalloprotease_M4"/>
</dbReference>
<keyword evidence="5" id="KW-0677">Repeat</keyword>
<dbReference type="EMBL" id="CP046401">
    <property type="protein sequence ID" value="QGY44255.1"/>
    <property type="molecule type" value="Genomic_DNA"/>
</dbReference>
<dbReference type="InterPro" id="IPR026444">
    <property type="entry name" value="Secre_tail"/>
</dbReference>
<feature type="signal peptide" evidence="10">
    <location>
        <begin position="1"/>
        <end position="34"/>
    </location>
</feature>